<dbReference type="PANTHER" id="PTHR34605:SF5">
    <property type="entry name" value="INTEGRASE_RECOMBINASE XERD HOMOLOG"/>
    <property type="match status" value="1"/>
</dbReference>
<dbReference type="GO" id="GO:0015074">
    <property type="term" value="P:DNA integration"/>
    <property type="evidence" value="ECO:0007669"/>
    <property type="project" value="InterPro"/>
</dbReference>
<evidence type="ECO:0000313" key="4">
    <source>
        <dbReference type="Proteomes" id="UP001190700"/>
    </source>
</evidence>
<dbReference type="AlphaFoldDB" id="A0AAE0LHD5"/>
<keyword evidence="1" id="KW-0238">DNA-binding</keyword>
<dbReference type="PANTHER" id="PTHR34605">
    <property type="entry name" value="PHAGE_INTEGRASE DOMAIN-CONTAINING PROTEIN"/>
    <property type="match status" value="1"/>
</dbReference>
<dbReference type="SUPFAM" id="SSF47823">
    <property type="entry name" value="lambda integrase-like, N-terminal domain"/>
    <property type="match status" value="1"/>
</dbReference>
<dbReference type="Gene3D" id="1.10.443.10">
    <property type="entry name" value="Intergrase catalytic core"/>
    <property type="match status" value="1"/>
</dbReference>
<organism evidence="3 4">
    <name type="scientific">Cymbomonas tetramitiformis</name>
    <dbReference type="NCBI Taxonomy" id="36881"/>
    <lineage>
        <taxon>Eukaryota</taxon>
        <taxon>Viridiplantae</taxon>
        <taxon>Chlorophyta</taxon>
        <taxon>Pyramimonadophyceae</taxon>
        <taxon>Pyramimonadales</taxon>
        <taxon>Pyramimonadaceae</taxon>
        <taxon>Cymbomonas</taxon>
    </lineage>
</organism>
<evidence type="ECO:0000256" key="2">
    <source>
        <dbReference type="ARBA" id="ARBA00023172"/>
    </source>
</evidence>
<dbReference type="GO" id="GO:0003677">
    <property type="term" value="F:DNA binding"/>
    <property type="evidence" value="ECO:0007669"/>
    <property type="project" value="UniProtKB-KW"/>
</dbReference>
<keyword evidence="2" id="KW-0233">DNA recombination</keyword>
<dbReference type="EMBL" id="LGRX02002134">
    <property type="protein sequence ID" value="KAK3284810.1"/>
    <property type="molecule type" value="Genomic_DNA"/>
</dbReference>
<proteinExistence type="predicted"/>
<dbReference type="Proteomes" id="UP001190700">
    <property type="component" value="Unassembled WGS sequence"/>
</dbReference>
<accession>A0AAE0LHD5</accession>
<evidence type="ECO:0000256" key="1">
    <source>
        <dbReference type="ARBA" id="ARBA00023125"/>
    </source>
</evidence>
<comment type="caution">
    <text evidence="3">The sequence shown here is derived from an EMBL/GenBank/DDBJ whole genome shotgun (WGS) entry which is preliminary data.</text>
</comment>
<dbReference type="GO" id="GO:0006310">
    <property type="term" value="P:DNA recombination"/>
    <property type="evidence" value="ECO:0007669"/>
    <property type="project" value="UniProtKB-KW"/>
</dbReference>
<dbReference type="Gene3D" id="1.10.150.130">
    <property type="match status" value="1"/>
</dbReference>
<name>A0AAE0LHD5_9CHLO</name>
<dbReference type="InterPro" id="IPR010998">
    <property type="entry name" value="Integrase_recombinase_N"/>
</dbReference>
<dbReference type="InterPro" id="IPR013762">
    <property type="entry name" value="Integrase-like_cat_sf"/>
</dbReference>
<dbReference type="InterPro" id="IPR052925">
    <property type="entry name" value="Phage_Integrase-like_Recomb"/>
</dbReference>
<protein>
    <submittedName>
        <fullName evidence="3">Uncharacterized protein</fullName>
    </submittedName>
</protein>
<gene>
    <name evidence="3" type="ORF">CYMTET_7554</name>
</gene>
<evidence type="ECO:0000313" key="3">
    <source>
        <dbReference type="EMBL" id="KAK3284810.1"/>
    </source>
</evidence>
<dbReference type="SUPFAM" id="SSF56349">
    <property type="entry name" value="DNA breaking-rejoining enzymes"/>
    <property type="match status" value="1"/>
</dbReference>
<dbReference type="InterPro" id="IPR043502">
    <property type="entry name" value="DNA/RNA_pol_sf"/>
</dbReference>
<reference evidence="3 4" key="1">
    <citation type="journal article" date="2015" name="Genome Biol. Evol.">
        <title>Comparative Genomics of a Bacterivorous Green Alga Reveals Evolutionary Causalities and Consequences of Phago-Mixotrophic Mode of Nutrition.</title>
        <authorList>
            <person name="Burns J.A."/>
            <person name="Paasch A."/>
            <person name="Narechania A."/>
            <person name="Kim E."/>
        </authorList>
    </citation>
    <scope>NUCLEOTIDE SEQUENCE [LARGE SCALE GENOMIC DNA]</scope>
    <source>
        <strain evidence="3 4">PLY_AMNH</strain>
    </source>
</reference>
<dbReference type="InterPro" id="IPR011010">
    <property type="entry name" value="DNA_brk_join_enz"/>
</dbReference>
<keyword evidence="4" id="KW-1185">Reference proteome</keyword>
<sequence>MQGESAEPWWARLRRLLVTPVWDATGAPLPAAPGTAPAVLPAGTRCGEHYPEAAETRSARWPALRAAIVSGAKARGLSGTGTTEEERLRFQQEVRSVGAQVPLMSERAHLMAEALKDWPDMAFLVRGAVGFLFAGTEPDEPHVAENYVWEEHEDAMTKELAKELAAGRIFDTRDWLPRGVSALGMVERLRKGKLKYRPVWDYSRPPFVGVNDWIDLQKDEFTSVKDAYSLLRPGRWMVKVDLEEAYRSLPVTVLGQRSASSGAACAEAQEMIDFMIEFVTMLGFKVNRAKCEGPSRLFGIPWRKPESLLGLLAFYAQVVWGLSLYTRQGFALVAATAGRSRVSVSTGVMQDLKVVERVIRLYSGRKVVLHEENVHEDAFATDASLRKGMGGHCAPDYFLVSWEDLAEMPQRDFYPFTSKAKSHITTSSSSRCGGRWRRRVLSGAGVGGGRGARAGVGDARGVPAGAQILVGDDALRGAGAGREGALRVGTHSVGCADLAVERYQDGAYAESTLRSYDTGVKAFLTFCVRFACLGTLELLLPASDATLARFIAFSAWFVQPGTIKSYLAGVRSLHLQQRVEWTPVAHRFWVATALQGVRRTWDRPAKPMMPITLRDLVSMAEFADVETITGAALWEAILVGFYSLFRKDNLTVGKSQAWCWLMLATGDLSEEAPLFQVEGRGKRGALVPMTHAVLAAGLKRLAEQVGLDPARFAKHSLRRGGATAALRLKVDRLYIKLQGDWKSDCYERYCELDDEQRLILPAAFAEAAKELS</sequence>
<dbReference type="SUPFAM" id="SSF56672">
    <property type="entry name" value="DNA/RNA polymerases"/>
    <property type="match status" value="1"/>
</dbReference>